<dbReference type="Gene3D" id="1.25.10.10">
    <property type="entry name" value="Leucine-rich Repeat Variant"/>
    <property type="match status" value="1"/>
</dbReference>
<feature type="compositionally biased region" description="Basic and acidic residues" evidence="2">
    <location>
        <begin position="583"/>
        <end position="593"/>
    </location>
</feature>
<name>A0A7M5U043_9CNID</name>
<dbReference type="PROSITE" id="PS50011">
    <property type="entry name" value="PROTEIN_KINASE_DOM"/>
    <property type="match status" value="1"/>
</dbReference>
<dbReference type="GeneID" id="136810212"/>
<dbReference type="AlphaFoldDB" id="A0A7M5U043"/>
<accession>A0A7M5U043</accession>
<dbReference type="SUPFAM" id="SSF48371">
    <property type="entry name" value="ARM repeat"/>
    <property type="match status" value="1"/>
</dbReference>
<dbReference type="PANTHER" id="PTHR12984">
    <property type="entry name" value="SCY1-RELATED S/T PROTEIN KINASE-LIKE"/>
    <property type="match status" value="1"/>
</dbReference>
<protein>
    <recommendedName>
        <fullName evidence="3">Protein kinase domain-containing protein</fullName>
    </recommendedName>
</protein>
<feature type="compositionally biased region" description="Basic and acidic residues" evidence="2">
    <location>
        <begin position="493"/>
        <end position="505"/>
    </location>
</feature>
<organism evidence="4 5">
    <name type="scientific">Clytia hemisphaerica</name>
    <dbReference type="NCBI Taxonomy" id="252671"/>
    <lineage>
        <taxon>Eukaryota</taxon>
        <taxon>Metazoa</taxon>
        <taxon>Cnidaria</taxon>
        <taxon>Hydrozoa</taxon>
        <taxon>Hydroidolina</taxon>
        <taxon>Leptothecata</taxon>
        <taxon>Obeliida</taxon>
        <taxon>Clytiidae</taxon>
        <taxon>Clytia</taxon>
    </lineage>
</organism>
<dbReference type="InterPro" id="IPR000719">
    <property type="entry name" value="Prot_kinase_dom"/>
</dbReference>
<sequence>MGAENSSLKKFQHGEVFESESDYLTIASAQDQTGDNKYTVFQYLKNSPGIEPAKKNIQVSKGIRHPYILKFVNTFEDSKHMTLVTEDAAPLSVAIEKQVKEEIMIGLYNVLQALIFLHQKIGLCHNNINVSTVYVTKRGDWKLALFEHSSKIVQTARDSYSQDAIGYGELALSILEYLNDDQKPTIKFMERLQQSYTEVNKSNLGSLKTLVNDPVFKFPYMELVQSLETITLKQNEEKLKFFRSLIKNIHGSPSLSVCRRCIPTLFTSTVLSDPTAECILDSLFASGNAETLSQSILPLIDKEYFHEYCIPCILKLFELRDKAVRLILLQRLPLYIDCIEKNILKEQILPEVLAGLQDDDDLMVSATLRALSYFVLMIGGQAVVGSQGSKLFHNRLPDFSRVTMDEGFSRSPRKEAKLKTDEETDVCEERRLKRTEREKQREEQRKRREERRKERDLNKAKKIEKQTSTGESHSEDNETIQQPTLIENIVTNQEKEEKSPSKEGSETSEADWEGFIAQDDTESTGEGDKDEWEWDEKTEELPKNTLRKQSLKNTDDAFNGFKNDDEDDWQTDWNEPSVNHSNTNRDVDNSFHDNDDDDQDDWQTDWNEKNVENSDYMTKVTEIKNKSNKTSEKKEKETKTIESKTKGMSLSSKTKTKVTPKDNKDTNTTTKKTDLGDEFSIKIKQEFSSEPDYFADMIPDFNEKKTVLIESKTNITNSKFQAAPDDSEVMGGWGDDDGVEDGWTDDF</sequence>
<dbReference type="InterPro" id="IPR011009">
    <property type="entry name" value="Kinase-like_dom_sf"/>
</dbReference>
<reference evidence="4" key="1">
    <citation type="submission" date="2021-01" db="UniProtKB">
        <authorList>
            <consortium name="EnsemblMetazoa"/>
        </authorList>
    </citation>
    <scope>IDENTIFICATION</scope>
</reference>
<dbReference type="InterPro" id="IPR011989">
    <property type="entry name" value="ARM-like"/>
</dbReference>
<feature type="compositionally biased region" description="Basic and acidic residues" evidence="2">
    <location>
        <begin position="659"/>
        <end position="672"/>
    </location>
</feature>
<feature type="compositionally biased region" description="Acidic residues" evidence="2">
    <location>
        <begin position="734"/>
        <end position="747"/>
    </location>
</feature>
<dbReference type="Gene3D" id="1.10.510.10">
    <property type="entry name" value="Transferase(Phosphotransferase) domain 1"/>
    <property type="match status" value="1"/>
</dbReference>
<feature type="compositionally biased region" description="Acidic residues" evidence="2">
    <location>
        <begin position="519"/>
        <end position="538"/>
    </location>
</feature>
<feature type="compositionally biased region" description="Basic and acidic residues" evidence="2">
    <location>
        <begin position="403"/>
        <end position="465"/>
    </location>
</feature>
<proteinExistence type="inferred from homology"/>
<dbReference type="GO" id="GO:0004672">
    <property type="term" value="F:protein kinase activity"/>
    <property type="evidence" value="ECO:0007669"/>
    <property type="project" value="InterPro"/>
</dbReference>
<feature type="region of interest" description="Disordered" evidence="2">
    <location>
        <begin position="719"/>
        <end position="747"/>
    </location>
</feature>
<dbReference type="InterPro" id="IPR051177">
    <property type="entry name" value="CIK-Related_Protein"/>
</dbReference>
<evidence type="ECO:0000256" key="1">
    <source>
        <dbReference type="ARBA" id="ARBA00038349"/>
    </source>
</evidence>
<dbReference type="GO" id="GO:0005524">
    <property type="term" value="F:ATP binding"/>
    <property type="evidence" value="ECO:0007669"/>
    <property type="project" value="InterPro"/>
</dbReference>
<feature type="compositionally biased region" description="Acidic residues" evidence="2">
    <location>
        <begin position="594"/>
        <end position="603"/>
    </location>
</feature>
<dbReference type="PANTHER" id="PTHR12984:SF15">
    <property type="entry name" value="PROTEIN-ASSOCIATING WITH THE CARBOXYL-TERMINAL DOMAIN OF EZRIN"/>
    <property type="match status" value="1"/>
</dbReference>
<dbReference type="Gene3D" id="3.30.200.20">
    <property type="entry name" value="Phosphorylase Kinase, domain 1"/>
    <property type="match status" value="1"/>
</dbReference>
<feature type="region of interest" description="Disordered" evidence="2">
    <location>
        <begin position="403"/>
        <end position="672"/>
    </location>
</feature>
<feature type="domain" description="Protein kinase" evidence="3">
    <location>
        <begin position="2"/>
        <end position="305"/>
    </location>
</feature>
<feature type="compositionally biased region" description="Basic and acidic residues" evidence="2">
    <location>
        <begin position="621"/>
        <end position="645"/>
    </location>
</feature>
<evidence type="ECO:0000313" key="5">
    <source>
        <dbReference type="Proteomes" id="UP000594262"/>
    </source>
</evidence>
<dbReference type="Proteomes" id="UP000594262">
    <property type="component" value="Unplaced"/>
</dbReference>
<feature type="compositionally biased region" description="Polar residues" evidence="2">
    <location>
        <begin position="571"/>
        <end position="582"/>
    </location>
</feature>
<evidence type="ECO:0000256" key="2">
    <source>
        <dbReference type="SAM" id="MobiDB-lite"/>
    </source>
</evidence>
<dbReference type="OrthoDB" id="9942861at2759"/>
<dbReference type="InterPro" id="IPR016024">
    <property type="entry name" value="ARM-type_fold"/>
</dbReference>
<feature type="compositionally biased region" description="Polar residues" evidence="2">
    <location>
        <begin position="479"/>
        <end position="492"/>
    </location>
</feature>
<evidence type="ECO:0000259" key="3">
    <source>
        <dbReference type="PROSITE" id="PS50011"/>
    </source>
</evidence>
<comment type="similarity">
    <text evidence="1">Belongs to the protein kinase superfamily.</text>
</comment>
<dbReference type="EnsemblMetazoa" id="CLYHEMT004316.1">
    <property type="protein sequence ID" value="CLYHEMP004316.1"/>
    <property type="gene ID" value="CLYHEMG004316"/>
</dbReference>
<keyword evidence="5" id="KW-1185">Reference proteome</keyword>
<dbReference type="RefSeq" id="XP_066922882.1">
    <property type="nucleotide sequence ID" value="XM_067066781.1"/>
</dbReference>
<evidence type="ECO:0000313" key="4">
    <source>
        <dbReference type="EnsemblMetazoa" id="CLYHEMP004316.1"/>
    </source>
</evidence>
<dbReference type="SUPFAM" id="SSF56112">
    <property type="entry name" value="Protein kinase-like (PK-like)"/>
    <property type="match status" value="1"/>
</dbReference>